<dbReference type="EMBL" id="PVLV01000047">
    <property type="protein sequence ID" value="PRH80603.1"/>
    <property type="molecule type" value="Genomic_DNA"/>
</dbReference>
<keyword evidence="3" id="KW-1185">Reference proteome</keyword>
<dbReference type="Pfam" id="PF13577">
    <property type="entry name" value="SnoaL_4"/>
    <property type="match status" value="1"/>
</dbReference>
<dbReference type="InterPro" id="IPR032710">
    <property type="entry name" value="NTF2-like_dom_sf"/>
</dbReference>
<proteinExistence type="predicted"/>
<dbReference type="CDD" id="cd00531">
    <property type="entry name" value="NTF2_like"/>
    <property type="match status" value="1"/>
</dbReference>
<name>A0A2S9Q1W0_9ACTN</name>
<dbReference type="InterPro" id="IPR011944">
    <property type="entry name" value="Steroid_delta5-4_isomerase"/>
</dbReference>
<evidence type="ECO:0000259" key="1">
    <source>
        <dbReference type="Pfam" id="PF13577"/>
    </source>
</evidence>
<dbReference type="Proteomes" id="UP000239322">
    <property type="component" value="Unassembled WGS sequence"/>
</dbReference>
<evidence type="ECO:0000313" key="3">
    <source>
        <dbReference type="Proteomes" id="UP000239322"/>
    </source>
</evidence>
<accession>A0A2S9Q1W0</accession>
<dbReference type="RefSeq" id="WP_105867309.1">
    <property type="nucleotide sequence ID" value="NZ_PVLV01000047.1"/>
</dbReference>
<sequence>MTTQIAEIAPASGPASAITDEDRAAIAALPQRVVAAWAAHDADAFAEVFTPDGTMIIPGVFQQGREAIRAFLTQAFAGPFKGTRVTGTPVDLRFADADAGILITQGGILAPGETEPSPERAVNASWVVVRRDGRWHLAAYQNTPRNAA</sequence>
<gene>
    <name evidence="2" type="ORF">C6N75_03275</name>
</gene>
<dbReference type="OrthoDB" id="582586at2"/>
<dbReference type="Gene3D" id="3.10.450.50">
    <property type="match status" value="1"/>
</dbReference>
<dbReference type="NCBIfam" id="TIGR02246">
    <property type="entry name" value="SgcJ/EcaC family oxidoreductase"/>
    <property type="match status" value="1"/>
</dbReference>
<dbReference type="AlphaFoldDB" id="A0A2S9Q1W0"/>
<feature type="domain" description="SnoaL-like" evidence="1">
    <location>
        <begin position="21"/>
        <end position="138"/>
    </location>
</feature>
<dbReference type="InterPro" id="IPR037401">
    <property type="entry name" value="SnoaL-like"/>
</dbReference>
<evidence type="ECO:0000313" key="2">
    <source>
        <dbReference type="EMBL" id="PRH80603.1"/>
    </source>
</evidence>
<reference evidence="2 3" key="1">
    <citation type="submission" date="2018-03" db="EMBL/GenBank/DDBJ databases">
        <title>Novel Streptomyces sp. from soil.</title>
        <authorList>
            <person name="Tan G.Y.A."/>
            <person name="Lee Z.Y."/>
        </authorList>
    </citation>
    <scope>NUCLEOTIDE SEQUENCE [LARGE SCALE GENOMIC DNA]</scope>
    <source>
        <strain evidence="2 3">ST5x</strain>
    </source>
</reference>
<organism evidence="2 3">
    <name type="scientific">Streptomyces solincola</name>
    <dbReference type="NCBI Taxonomy" id="2100817"/>
    <lineage>
        <taxon>Bacteria</taxon>
        <taxon>Bacillati</taxon>
        <taxon>Actinomycetota</taxon>
        <taxon>Actinomycetes</taxon>
        <taxon>Kitasatosporales</taxon>
        <taxon>Streptomycetaceae</taxon>
        <taxon>Streptomyces</taxon>
    </lineage>
</organism>
<comment type="caution">
    <text evidence="2">The sequence shown here is derived from an EMBL/GenBank/DDBJ whole genome shotgun (WGS) entry which is preliminary data.</text>
</comment>
<protein>
    <submittedName>
        <fullName evidence="2">DUF4440 domain-containing protein</fullName>
    </submittedName>
</protein>
<dbReference type="SUPFAM" id="SSF54427">
    <property type="entry name" value="NTF2-like"/>
    <property type="match status" value="1"/>
</dbReference>